<accession>A0A6P0H7A0</accession>
<reference evidence="5 7" key="2">
    <citation type="submission" date="2020-02" db="EMBL/GenBank/DDBJ databases">
        <title>The WGS of Modestobacter muralis DSM 100205.</title>
        <authorList>
            <person name="Jiang Z."/>
        </authorList>
    </citation>
    <scope>NUCLEOTIDE SEQUENCE [LARGE SCALE GENOMIC DNA]</scope>
    <source>
        <strain evidence="5 7">DSM 100205</strain>
    </source>
</reference>
<dbReference type="Proteomes" id="UP000471152">
    <property type="component" value="Unassembled WGS sequence"/>
</dbReference>
<evidence type="ECO:0000313" key="4">
    <source>
        <dbReference type="EMBL" id="NEK94692.1"/>
    </source>
</evidence>
<feature type="compositionally biased region" description="Pro residues" evidence="1">
    <location>
        <begin position="16"/>
        <end position="29"/>
    </location>
</feature>
<name>A0A6P0H7A0_9ACTN</name>
<evidence type="ECO:0000259" key="3">
    <source>
        <dbReference type="Pfam" id="PF20570"/>
    </source>
</evidence>
<reference evidence="4 6" key="1">
    <citation type="submission" date="2020-01" db="EMBL/GenBank/DDBJ databases">
        <title>the WGS Modestobacter muralis CPCC 204518.</title>
        <authorList>
            <person name="Jiang Z."/>
        </authorList>
    </citation>
    <scope>NUCLEOTIDE SEQUENCE [LARGE SCALE GENOMIC DNA]</scope>
    <source>
        <strain evidence="4 6">DSM 100205</strain>
    </source>
</reference>
<evidence type="ECO:0000313" key="7">
    <source>
        <dbReference type="Proteomes" id="UP000471152"/>
    </source>
</evidence>
<feature type="non-terminal residue" evidence="5">
    <location>
        <position position="515"/>
    </location>
</feature>
<sequence>MGGRRDDVPARTALPALPPRPAPPRPRPTPAVVAPAVAAPAVVPPSAVEQAAAAPREVRPRAVADSANPARRVWLAVGLVLAAVATAAVFLTDNPLVLRIVLLAVCWAFVVAAFLGGSRDGDRVVAAAREAELRAAYDLELEREVAARHAHEAALEGRLRREAEETMREELRQLRTQLGALDRLQDDLAAVGRLRADLHALTGLSAQLDALGELRGELAGLAQLRTQLAGVGDLRAELGRLRSEVGEQLSGEVMVERTVMRAQSVRGPAQGTDSFAVGNGRTLEGSPDWPAEPSLRPGGWDVDSWTTTRIEAGTPADDGGPTSWTLVPPAEPTRTFAVVDEEQVSPHRPPSPVEWLVGESLVEPPVEAAPQSPRAWLDQQSLVGAGDPTGELPVAGQPDRPSTAAWSPAPETPRRHRRAAEPDEDDDLVSWTDRLRGTGPGEPPSSWAPAYGSSSAAARPYGSSSYPGPSDGPSTSGTPVAEPSTSEPPSSEPMTYGATSYEPPSYEPPSYEPPS</sequence>
<feature type="transmembrane region" description="Helical" evidence="2">
    <location>
        <begin position="73"/>
        <end position="91"/>
    </location>
</feature>
<feature type="region of interest" description="Disordered" evidence="1">
    <location>
        <begin position="1"/>
        <end position="31"/>
    </location>
</feature>
<evidence type="ECO:0000313" key="5">
    <source>
        <dbReference type="EMBL" id="NEN51580.1"/>
    </source>
</evidence>
<evidence type="ECO:0000256" key="1">
    <source>
        <dbReference type="SAM" id="MobiDB-lite"/>
    </source>
</evidence>
<dbReference type="RefSeq" id="WP_163611260.1">
    <property type="nucleotide sequence ID" value="NZ_JAAGWB010000032.1"/>
</dbReference>
<dbReference type="Pfam" id="PF20570">
    <property type="entry name" value="DUF6779"/>
    <property type="match status" value="1"/>
</dbReference>
<keyword evidence="6" id="KW-1185">Reference proteome</keyword>
<evidence type="ECO:0000256" key="2">
    <source>
        <dbReference type="SAM" id="Phobius"/>
    </source>
</evidence>
<comment type="caution">
    <text evidence="5">The sequence shown here is derived from an EMBL/GenBank/DDBJ whole genome shotgun (WGS) entry which is preliminary data.</text>
</comment>
<keyword evidence="2" id="KW-0812">Transmembrane</keyword>
<feature type="region of interest" description="Disordered" evidence="1">
    <location>
        <begin position="382"/>
        <end position="515"/>
    </location>
</feature>
<keyword evidence="2" id="KW-1133">Transmembrane helix</keyword>
<keyword evidence="2" id="KW-0472">Membrane</keyword>
<proteinExistence type="predicted"/>
<feature type="domain" description="DUF6779" evidence="3">
    <location>
        <begin position="98"/>
        <end position="182"/>
    </location>
</feature>
<dbReference type="InterPro" id="IPR046706">
    <property type="entry name" value="DUF6779"/>
</dbReference>
<gene>
    <name evidence="5" type="ORF">G3R41_11650</name>
    <name evidence="4" type="ORF">GCU67_10995</name>
</gene>
<evidence type="ECO:0000313" key="6">
    <source>
        <dbReference type="Proteomes" id="UP000468828"/>
    </source>
</evidence>
<dbReference type="Proteomes" id="UP000468828">
    <property type="component" value="Unassembled WGS sequence"/>
</dbReference>
<feature type="compositionally biased region" description="Low complexity" evidence="1">
    <location>
        <begin position="460"/>
        <end position="493"/>
    </location>
</feature>
<protein>
    <recommendedName>
        <fullName evidence="3">DUF6779 domain-containing protein</fullName>
    </recommendedName>
</protein>
<feature type="transmembrane region" description="Helical" evidence="2">
    <location>
        <begin position="97"/>
        <end position="115"/>
    </location>
</feature>
<dbReference type="AlphaFoldDB" id="A0A6P0H7A0"/>
<feature type="compositionally biased region" description="Pro residues" evidence="1">
    <location>
        <begin position="505"/>
        <end position="515"/>
    </location>
</feature>
<organism evidence="5 7">
    <name type="scientific">Modestobacter muralis</name>
    <dbReference type="NCBI Taxonomy" id="1608614"/>
    <lineage>
        <taxon>Bacteria</taxon>
        <taxon>Bacillati</taxon>
        <taxon>Actinomycetota</taxon>
        <taxon>Actinomycetes</taxon>
        <taxon>Geodermatophilales</taxon>
        <taxon>Geodermatophilaceae</taxon>
        <taxon>Modestobacter</taxon>
    </lineage>
</organism>
<dbReference type="EMBL" id="JAAGWH010000030">
    <property type="protein sequence ID" value="NEK94692.1"/>
    <property type="molecule type" value="Genomic_DNA"/>
</dbReference>
<dbReference type="EMBL" id="JAAGWB010000032">
    <property type="protein sequence ID" value="NEN51580.1"/>
    <property type="molecule type" value="Genomic_DNA"/>
</dbReference>